<evidence type="ECO:0000313" key="3">
    <source>
        <dbReference type="Proteomes" id="UP001589818"/>
    </source>
</evidence>
<dbReference type="EMBL" id="JBHLVF010000012">
    <property type="protein sequence ID" value="MFC0391725.1"/>
    <property type="molecule type" value="Genomic_DNA"/>
</dbReference>
<keyword evidence="3" id="KW-1185">Reference proteome</keyword>
<dbReference type="RefSeq" id="WP_204821154.1">
    <property type="nucleotide sequence ID" value="NZ_JANHOF010000011.1"/>
</dbReference>
<dbReference type="InterPro" id="IPR027304">
    <property type="entry name" value="Trigger_fact/SurA_dom_sf"/>
</dbReference>
<evidence type="ECO:0000256" key="1">
    <source>
        <dbReference type="SAM" id="SignalP"/>
    </source>
</evidence>
<name>A0ABV6J764_9BACL</name>
<dbReference type="SUPFAM" id="SSF109998">
    <property type="entry name" value="Triger factor/SurA peptide-binding domain-like"/>
    <property type="match status" value="1"/>
</dbReference>
<dbReference type="Proteomes" id="UP001589818">
    <property type="component" value="Unassembled WGS sequence"/>
</dbReference>
<feature type="signal peptide" evidence="1">
    <location>
        <begin position="1"/>
        <end position="25"/>
    </location>
</feature>
<protein>
    <submittedName>
        <fullName evidence="2">Uncharacterized protein</fullName>
    </submittedName>
</protein>
<reference evidence="2 3" key="1">
    <citation type="submission" date="2024-09" db="EMBL/GenBank/DDBJ databases">
        <authorList>
            <person name="Sun Q."/>
            <person name="Mori K."/>
        </authorList>
    </citation>
    <scope>NUCLEOTIDE SEQUENCE [LARGE SCALE GENOMIC DNA]</scope>
    <source>
        <strain evidence="2 3">CCM 4839</strain>
    </source>
</reference>
<feature type="chain" id="PRO_5045455212" evidence="1">
    <location>
        <begin position="26"/>
        <end position="189"/>
    </location>
</feature>
<organism evidence="2 3">
    <name type="scientific">Paenibacillus mendelii</name>
    <dbReference type="NCBI Taxonomy" id="206163"/>
    <lineage>
        <taxon>Bacteria</taxon>
        <taxon>Bacillati</taxon>
        <taxon>Bacillota</taxon>
        <taxon>Bacilli</taxon>
        <taxon>Bacillales</taxon>
        <taxon>Paenibacillaceae</taxon>
        <taxon>Paenibacillus</taxon>
    </lineage>
</organism>
<proteinExistence type="predicted"/>
<evidence type="ECO:0000313" key="2">
    <source>
        <dbReference type="EMBL" id="MFC0391725.1"/>
    </source>
</evidence>
<accession>A0ABV6J764</accession>
<gene>
    <name evidence="2" type="ORF">ACFFJ8_10150</name>
</gene>
<comment type="caution">
    <text evidence="2">The sequence shown here is derived from an EMBL/GenBank/DDBJ whole genome shotgun (WGS) entry which is preliminary data.</text>
</comment>
<keyword evidence="1" id="KW-0732">Signal</keyword>
<sequence>MKRKTIIFGSMTAVILIAVYSAASANTDSPHLQISRAFDSLKAKLDQSKNDKTNSSVVAEIDGITIDKERFLFYKANIELTYALNGNKQVPDDNELLNNLIQEDRIVQKAIQRGITVSDQELQEAIDDQRELYENYEPLDKDQELIHELMSNRIRITGLSDNEFWASELVKDGYRKAILKSKLTSETGA</sequence>